<reference evidence="1 2" key="1">
    <citation type="journal article" date="2015" name="Genome Announc.">
        <title>Complete Genome Sequence of Enterotoxigenic Escherichia coli N4-Like Podophage Pollock.</title>
        <authorList>
            <person name="Patel R.S."/>
            <person name="Lessor L.E."/>
            <person name="Hernandez A.C."/>
            <person name="Kuty Everett G.F."/>
        </authorList>
    </citation>
    <scope>NUCLEOTIDE SEQUENCE [LARGE SCALE GENOMIC DNA]</scope>
</reference>
<evidence type="ECO:0000313" key="1">
    <source>
        <dbReference type="EMBL" id="AIX12375.1"/>
    </source>
</evidence>
<accession>A0A0A0YW53</accession>
<gene>
    <name evidence="1" type="ORF">CPT_Pollock16</name>
</gene>
<sequence length="307" mass="35274">MKYETQLLIESMFNRHQERELIRNELRSSPEIMELVNAAVSKALEWVKGDYFESKNKRLALLDTNILEDFYIDVAGSLAQFGKAKYTQVVGMVSGMITTMSQKEAIRTAGELISLAAMVDLVDVIPASMSITGSMELVSRIQLEPKTLELIDQYQYLPPMIVPPEPVKSNTGSGYLSIKWDSLILKKNHHEHDICLDNINRFNSVAFCLNERVIRNIRDNRKHLDSAKADETADEFKARVESFLKMEKESMKVFAMLINEGNRFYLTHKYDKRGRTYCQGYHVSYQGNTYRKAILELADKEIVPIEE</sequence>
<dbReference type="OrthoDB" id="4383at10239"/>
<evidence type="ECO:0000313" key="2">
    <source>
        <dbReference type="Proteomes" id="UP000030324"/>
    </source>
</evidence>
<dbReference type="EMBL" id="KM236242">
    <property type="protein sequence ID" value="AIX12375.1"/>
    <property type="molecule type" value="Genomic_DNA"/>
</dbReference>
<proteinExistence type="predicted"/>
<name>A0A0A0YW53_9CAUD</name>
<dbReference type="SUPFAM" id="SSF56672">
    <property type="entry name" value="DNA/RNA polymerases"/>
    <property type="match status" value="1"/>
</dbReference>
<dbReference type="GeneID" id="24724553"/>
<dbReference type="KEGG" id="vg:24724553"/>
<dbReference type="Proteomes" id="UP000030324">
    <property type="component" value="Segment"/>
</dbReference>
<protein>
    <submittedName>
        <fullName evidence="1">RNA polymerase 1</fullName>
    </submittedName>
</protein>
<dbReference type="RefSeq" id="YP_009152117.1">
    <property type="nucleotide sequence ID" value="NC_027381.1"/>
</dbReference>
<dbReference type="InterPro" id="IPR043502">
    <property type="entry name" value="DNA/RNA_pol_sf"/>
</dbReference>
<keyword evidence="2" id="KW-1185">Reference proteome</keyword>
<organism evidence="1 2">
    <name type="scientific">Escherichia phage Pollock</name>
    <dbReference type="NCBI Taxonomy" id="1540097"/>
    <lineage>
        <taxon>Viruses</taxon>
        <taxon>Duplodnaviria</taxon>
        <taxon>Heunggongvirae</taxon>
        <taxon>Uroviricota</taxon>
        <taxon>Caudoviricetes</taxon>
        <taxon>Schitoviridae</taxon>
        <taxon>Humphriesvirinae</taxon>
        <taxon>Pollockvirus</taxon>
        <taxon>Pollockvirus pollock</taxon>
    </lineage>
</organism>